<dbReference type="Proteomes" id="UP000324222">
    <property type="component" value="Unassembled WGS sequence"/>
</dbReference>
<reference evidence="2 3" key="1">
    <citation type="submission" date="2019-05" db="EMBL/GenBank/DDBJ databases">
        <title>Another draft genome of Portunus trituberculatus and its Hox gene families provides insights of decapod evolution.</title>
        <authorList>
            <person name="Jeong J.-H."/>
            <person name="Song I."/>
            <person name="Kim S."/>
            <person name="Choi T."/>
            <person name="Kim D."/>
            <person name="Ryu S."/>
            <person name="Kim W."/>
        </authorList>
    </citation>
    <scope>NUCLEOTIDE SEQUENCE [LARGE SCALE GENOMIC DNA]</scope>
    <source>
        <tissue evidence="2">Muscle</tissue>
    </source>
</reference>
<name>A0A5B7D083_PORTR</name>
<gene>
    <name evidence="2" type="ORF">E2C01_008229</name>
</gene>
<evidence type="ECO:0000313" key="3">
    <source>
        <dbReference type="Proteomes" id="UP000324222"/>
    </source>
</evidence>
<dbReference type="AlphaFoldDB" id="A0A5B7D083"/>
<feature type="compositionally biased region" description="Low complexity" evidence="1">
    <location>
        <begin position="38"/>
        <end position="63"/>
    </location>
</feature>
<evidence type="ECO:0000256" key="1">
    <source>
        <dbReference type="SAM" id="MobiDB-lite"/>
    </source>
</evidence>
<organism evidence="2 3">
    <name type="scientific">Portunus trituberculatus</name>
    <name type="common">Swimming crab</name>
    <name type="synonym">Neptunus trituberculatus</name>
    <dbReference type="NCBI Taxonomy" id="210409"/>
    <lineage>
        <taxon>Eukaryota</taxon>
        <taxon>Metazoa</taxon>
        <taxon>Ecdysozoa</taxon>
        <taxon>Arthropoda</taxon>
        <taxon>Crustacea</taxon>
        <taxon>Multicrustacea</taxon>
        <taxon>Malacostraca</taxon>
        <taxon>Eumalacostraca</taxon>
        <taxon>Eucarida</taxon>
        <taxon>Decapoda</taxon>
        <taxon>Pleocyemata</taxon>
        <taxon>Brachyura</taxon>
        <taxon>Eubrachyura</taxon>
        <taxon>Portunoidea</taxon>
        <taxon>Portunidae</taxon>
        <taxon>Portuninae</taxon>
        <taxon>Portunus</taxon>
    </lineage>
</organism>
<keyword evidence="3" id="KW-1185">Reference proteome</keyword>
<feature type="region of interest" description="Disordered" evidence="1">
    <location>
        <begin position="35"/>
        <end position="63"/>
    </location>
</feature>
<dbReference type="EMBL" id="VSRR010000428">
    <property type="protein sequence ID" value="MPC15437.1"/>
    <property type="molecule type" value="Genomic_DNA"/>
</dbReference>
<proteinExistence type="predicted"/>
<accession>A0A5B7D083</accession>
<protein>
    <submittedName>
        <fullName evidence="2">Uncharacterized protein</fullName>
    </submittedName>
</protein>
<comment type="caution">
    <text evidence="2">The sequence shown here is derived from an EMBL/GenBank/DDBJ whole genome shotgun (WGS) entry which is preliminary data.</text>
</comment>
<evidence type="ECO:0000313" key="2">
    <source>
        <dbReference type="EMBL" id="MPC15437.1"/>
    </source>
</evidence>
<sequence length="120" mass="13243">MLGLLDGGLVKRLMQFRAKARSEVRGVVGGDGVMWGRPTTIPHNTTTSPHNTTAPNGTTTTQNKHKYTITTTPHKTHNTTTKNTNTYHHPHNTTLPSHTTPITPYKHAILPLHTTQHLTV</sequence>